<proteinExistence type="predicted"/>
<evidence type="ECO:0000313" key="2">
    <source>
        <dbReference type="Proteomes" id="UP000326396"/>
    </source>
</evidence>
<protein>
    <recommendedName>
        <fullName evidence="3">Ubiquitin-like protease family profile domain-containing protein</fullName>
    </recommendedName>
</protein>
<comment type="caution">
    <text evidence="1">The sequence shown here is derived from an EMBL/GenBank/DDBJ whole genome shotgun (WGS) entry which is preliminary data.</text>
</comment>
<reference evidence="1 2" key="1">
    <citation type="submission" date="2019-05" db="EMBL/GenBank/DDBJ databases">
        <title>Mikania micrantha, genome provides insights into the molecular mechanism of rapid growth.</title>
        <authorList>
            <person name="Liu B."/>
        </authorList>
    </citation>
    <scope>NUCLEOTIDE SEQUENCE [LARGE SCALE GENOMIC DNA]</scope>
    <source>
        <strain evidence="1">NLD-2019</strain>
        <tissue evidence="1">Leaf</tissue>
    </source>
</reference>
<dbReference type="EMBL" id="SZYD01000018">
    <property type="protein sequence ID" value="KAD2805189.1"/>
    <property type="molecule type" value="Genomic_DNA"/>
</dbReference>
<organism evidence="1 2">
    <name type="scientific">Mikania micrantha</name>
    <name type="common">bitter vine</name>
    <dbReference type="NCBI Taxonomy" id="192012"/>
    <lineage>
        <taxon>Eukaryota</taxon>
        <taxon>Viridiplantae</taxon>
        <taxon>Streptophyta</taxon>
        <taxon>Embryophyta</taxon>
        <taxon>Tracheophyta</taxon>
        <taxon>Spermatophyta</taxon>
        <taxon>Magnoliopsida</taxon>
        <taxon>eudicotyledons</taxon>
        <taxon>Gunneridae</taxon>
        <taxon>Pentapetalae</taxon>
        <taxon>asterids</taxon>
        <taxon>campanulids</taxon>
        <taxon>Asterales</taxon>
        <taxon>Asteraceae</taxon>
        <taxon>Asteroideae</taxon>
        <taxon>Heliantheae alliance</taxon>
        <taxon>Eupatorieae</taxon>
        <taxon>Mikania</taxon>
    </lineage>
</organism>
<sequence>MQCPSHRSKSFKVTKYQMSSELRISNRIAKSKKFTFSNTTEQPIYINESGAELVTGIPKEGLNLILIKQVRELSGYVATWMDLYQSDLVVASEIVARIMSSKDENVLFEIDFIVLFLTTIVECTVTGKWINIDTKQMHVEFWTTQMLKIRERLEIENGGFGLVELRTIDRSRGECFEVINIMDNFAPSKVVGITERNPEKDERSQRTWILDEENASIPTFNLGPTQEKEKKGKTKTPKIDDLIDARFSLGFTQETQKKKQIFKEYLEHVHHPKLSELKTQVPVKLKLPWEIKKNVTHCGVFVMSHMEMYMGKGAKNFDCGFSKNHFKRASQIKTLRKKYATRILLSDANNFKHVVIERAFDVS</sequence>
<name>A0A5N6LUE4_9ASTR</name>
<dbReference type="Gene3D" id="3.40.395.10">
    <property type="entry name" value="Adenoviral Proteinase, Chain A"/>
    <property type="match status" value="1"/>
</dbReference>
<dbReference type="AlphaFoldDB" id="A0A5N6LUE4"/>
<keyword evidence="2" id="KW-1185">Reference proteome</keyword>
<dbReference type="Proteomes" id="UP000326396">
    <property type="component" value="Linkage Group LG8"/>
</dbReference>
<gene>
    <name evidence="1" type="ORF">E3N88_38566</name>
</gene>
<accession>A0A5N6LUE4</accession>
<evidence type="ECO:0008006" key="3">
    <source>
        <dbReference type="Google" id="ProtNLM"/>
    </source>
</evidence>
<evidence type="ECO:0000313" key="1">
    <source>
        <dbReference type="EMBL" id="KAD2805189.1"/>
    </source>
</evidence>